<feature type="compositionally biased region" description="Polar residues" evidence="1">
    <location>
        <begin position="233"/>
        <end position="256"/>
    </location>
</feature>
<feature type="compositionally biased region" description="Low complexity" evidence="1">
    <location>
        <begin position="298"/>
        <end position="367"/>
    </location>
</feature>
<dbReference type="AlphaFoldDB" id="A0A9P6U7E0"/>
<dbReference type="PROSITE" id="PS51745">
    <property type="entry name" value="PB1"/>
    <property type="match status" value="1"/>
</dbReference>
<proteinExistence type="predicted"/>
<dbReference type="Proteomes" id="UP000807716">
    <property type="component" value="Unassembled WGS sequence"/>
</dbReference>
<dbReference type="InterPro" id="IPR000270">
    <property type="entry name" value="PB1_dom"/>
</dbReference>
<name>A0A9P6U7E0_9FUNG</name>
<dbReference type="EMBL" id="JAAAJB010000188">
    <property type="protein sequence ID" value="KAG0262420.1"/>
    <property type="molecule type" value="Genomic_DNA"/>
</dbReference>
<feature type="compositionally biased region" description="Low complexity" evidence="1">
    <location>
        <begin position="257"/>
        <end position="273"/>
    </location>
</feature>
<dbReference type="GO" id="GO:0070971">
    <property type="term" value="C:endoplasmic reticulum exit site"/>
    <property type="evidence" value="ECO:0007669"/>
    <property type="project" value="TreeGrafter"/>
</dbReference>
<protein>
    <recommendedName>
        <fullName evidence="2">PB1 domain-containing protein</fullName>
    </recommendedName>
</protein>
<feature type="compositionally biased region" description="Polar residues" evidence="1">
    <location>
        <begin position="368"/>
        <end position="383"/>
    </location>
</feature>
<sequence>MATTAYASLRKLTNGDKPVVIKFKCGGTNLRVPIAQVPTYNELCFMAQRLYKKHLSNNLDNLILRYEDDDGDLITILDDADITHAITLSELLKLSVNDKETLPVVTSMEQLSSYLKGKNPPQTLGAVVHALTDLHQQLGKVLNVIHEQHPGLGHSGSPSSSLTIANGTLPSANGGSDSSDRGERVKAFTASKPLTLSADALGYLDRSSGHHGDKDQTTNGGVSSSGSSNSGSTITQTKGGHLQRQQSVSSQHSTLYPSSSATASSTSVPTSPVQTMQHLQRQAAHASLTNLAGQLQHSLHVQPQQQQHQPQQQQQPMQPSLQHQQQVQQQQVQQQQPPQQLSSQPLQHLQQQPSQGGWVQPQQQQQGAYSSAPTPQLQPASLMQPQTPQLQQQQQQQQQASQQQQRTGGYPLTQPQPPPQQVVPQGVAPQPQPQYVTQQQPQPQQQQQQQPPVQQQQPYGQYSQAGHLQATMQQPQPPHQQGQPQPQQQLQQQQQQQQQQQPQPPSVYQPYQPSQFAGQMQPQHQPPQQQQPAYNQQSSQGWGMK</sequence>
<feature type="compositionally biased region" description="Low complexity" evidence="1">
    <location>
        <begin position="219"/>
        <end position="232"/>
    </location>
</feature>
<dbReference type="PANTHER" id="PTHR15335">
    <property type="entry name" value="PROTEIN TFG"/>
    <property type="match status" value="1"/>
</dbReference>
<feature type="compositionally biased region" description="Low complexity" evidence="1">
    <location>
        <begin position="479"/>
        <end position="501"/>
    </location>
</feature>
<dbReference type="PANTHER" id="PTHR15335:SF7">
    <property type="entry name" value="PROTEIN TFG"/>
    <property type="match status" value="1"/>
</dbReference>
<feature type="compositionally biased region" description="Low complexity" evidence="1">
    <location>
        <begin position="422"/>
        <end position="464"/>
    </location>
</feature>
<dbReference type="OrthoDB" id="1594986at2759"/>
<comment type="caution">
    <text evidence="3">The sequence shown here is derived from an EMBL/GenBank/DDBJ whole genome shotgun (WGS) entry which is preliminary data.</text>
</comment>
<dbReference type="InterPro" id="IPR053793">
    <property type="entry name" value="PB1-like"/>
</dbReference>
<gene>
    <name evidence="3" type="ORF">DFQ27_002346</name>
</gene>
<feature type="compositionally biased region" description="Low complexity" evidence="1">
    <location>
        <begin position="508"/>
        <end position="545"/>
    </location>
</feature>
<evidence type="ECO:0000313" key="3">
    <source>
        <dbReference type="EMBL" id="KAG0262420.1"/>
    </source>
</evidence>
<keyword evidence="4" id="KW-1185">Reference proteome</keyword>
<feature type="region of interest" description="Disordered" evidence="1">
    <location>
        <begin position="298"/>
        <end position="545"/>
    </location>
</feature>
<organism evidence="3 4">
    <name type="scientific">Actinomortierella ambigua</name>
    <dbReference type="NCBI Taxonomy" id="1343610"/>
    <lineage>
        <taxon>Eukaryota</taxon>
        <taxon>Fungi</taxon>
        <taxon>Fungi incertae sedis</taxon>
        <taxon>Mucoromycota</taxon>
        <taxon>Mortierellomycotina</taxon>
        <taxon>Mortierellomycetes</taxon>
        <taxon>Mortierellales</taxon>
        <taxon>Mortierellaceae</taxon>
        <taxon>Actinomortierella</taxon>
    </lineage>
</organism>
<feature type="region of interest" description="Disordered" evidence="1">
    <location>
        <begin position="149"/>
        <end position="190"/>
    </location>
</feature>
<evidence type="ECO:0000259" key="2">
    <source>
        <dbReference type="PROSITE" id="PS51745"/>
    </source>
</evidence>
<dbReference type="GO" id="GO:0042802">
    <property type="term" value="F:identical protein binding"/>
    <property type="evidence" value="ECO:0007669"/>
    <property type="project" value="InterPro"/>
</dbReference>
<accession>A0A9P6U7E0</accession>
<reference evidence="3" key="1">
    <citation type="journal article" date="2020" name="Fungal Divers.">
        <title>Resolving the Mortierellaceae phylogeny through synthesis of multi-gene phylogenetics and phylogenomics.</title>
        <authorList>
            <person name="Vandepol N."/>
            <person name="Liber J."/>
            <person name="Desiro A."/>
            <person name="Na H."/>
            <person name="Kennedy M."/>
            <person name="Barry K."/>
            <person name="Grigoriev I.V."/>
            <person name="Miller A.N."/>
            <person name="O'Donnell K."/>
            <person name="Stajich J.E."/>
            <person name="Bonito G."/>
        </authorList>
    </citation>
    <scope>NUCLEOTIDE SEQUENCE</scope>
    <source>
        <strain evidence="3">BC1065</strain>
    </source>
</reference>
<feature type="compositionally biased region" description="Low complexity" evidence="1">
    <location>
        <begin position="150"/>
        <end position="162"/>
    </location>
</feature>
<feature type="region of interest" description="Disordered" evidence="1">
    <location>
        <begin position="205"/>
        <end position="285"/>
    </location>
</feature>
<evidence type="ECO:0000256" key="1">
    <source>
        <dbReference type="SAM" id="MobiDB-lite"/>
    </source>
</evidence>
<feature type="compositionally biased region" description="Basic and acidic residues" evidence="1">
    <location>
        <begin position="207"/>
        <end position="216"/>
    </location>
</feature>
<dbReference type="Pfam" id="PF00564">
    <property type="entry name" value="PB1"/>
    <property type="match status" value="1"/>
</dbReference>
<evidence type="ECO:0000313" key="4">
    <source>
        <dbReference type="Proteomes" id="UP000807716"/>
    </source>
</evidence>
<feature type="domain" description="PB1" evidence="2">
    <location>
        <begin position="18"/>
        <end position="99"/>
    </location>
</feature>
<dbReference type="SMART" id="SM00666">
    <property type="entry name" value="PB1"/>
    <property type="match status" value="1"/>
</dbReference>
<dbReference type="GO" id="GO:0048208">
    <property type="term" value="P:COPII vesicle coating"/>
    <property type="evidence" value="ECO:0007669"/>
    <property type="project" value="InterPro"/>
</dbReference>
<feature type="compositionally biased region" description="Low complexity" evidence="1">
    <location>
        <begin position="384"/>
        <end position="405"/>
    </location>
</feature>
<dbReference type="Gene3D" id="3.10.20.90">
    <property type="entry name" value="Phosphatidylinositol 3-kinase Catalytic Subunit, Chain A, domain 1"/>
    <property type="match status" value="1"/>
</dbReference>
<feature type="compositionally biased region" description="Polar residues" evidence="1">
    <location>
        <begin position="163"/>
        <end position="177"/>
    </location>
</feature>
<dbReference type="InterPro" id="IPR033512">
    <property type="entry name" value="TFG"/>
</dbReference>
<dbReference type="SUPFAM" id="SSF54277">
    <property type="entry name" value="CAD &amp; PB1 domains"/>
    <property type="match status" value="1"/>
</dbReference>